<dbReference type="SUPFAM" id="SSF46689">
    <property type="entry name" value="Homeodomain-like"/>
    <property type="match status" value="1"/>
</dbReference>
<feature type="compositionally biased region" description="Pro residues" evidence="5">
    <location>
        <begin position="219"/>
        <end position="231"/>
    </location>
</feature>
<feature type="compositionally biased region" description="Polar residues" evidence="5">
    <location>
        <begin position="235"/>
        <end position="249"/>
    </location>
</feature>
<organism evidence="7 8">
    <name type="scientific">Isoptericola cucumis</name>
    <dbReference type="NCBI Taxonomy" id="1776856"/>
    <lineage>
        <taxon>Bacteria</taxon>
        <taxon>Bacillati</taxon>
        <taxon>Actinomycetota</taxon>
        <taxon>Actinomycetes</taxon>
        <taxon>Micrococcales</taxon>
        <taxon>Promicromonosporaceae</taxon>
        <taxon>Isoptericola</taxon>
    </lineage>
</organism>
<dbReference type="PROSITE" id="PS50977">
    <property type="entry name" value="HTH_TETR_2"/>
    <property type="match status" value="1"/>
</dbReference>
<evidence type="ECO:0000256" key="1">
    <source>
        <dbReference type="ARBA" id="ARBA00023015"/>
    </source>
</evidence>
<dbReference type="InterPro" id="IPR009057">
    <property type="entry name" value="Homeodomain-like_sf"/>
</dbReference>
<dbReference type="PANTHER" id="PTHR47506:SF1">
    <property type="entry name" value="HTH-TYPE TRANSCRIPTIONAL REGULATOR YJDC"/>
    <property type="match status" value="1"/>
</dbReference>
<feature type="domain" description="HTH tetR-type" evidence="6">
    <location>
        <begin position="19"/>
        <end position="79"/>
    </location>
</feature>
<name>A0ABQ2BA00_9MICO</name>
<proteinExistence type="predicted"/>
<keyword evidence="1" id="KW-0805">Transcription regulation</keyword>
<comment type="caution">
    <text evidence="7">The sequence shown here is derived from an EMBL/GenBank/DDBJ whole genome shotgun (WGS) entry which is preliminary data.</text>
</comment>
<dbReference type="InterPro" id="IPR036271">
    <property type="entry name" value="Tet_transcr_reg_TetR-rel_C_sf"/>
</dbReference>
<feature type="DNA-binding region" description="H-T-H motif" evidence="4">
    <location>
        <begin position="42"/>
        <end position="61"/>
    </location>
</feature>
<evidence type="ECO:0000313" key="8">
    <source>
        <dbReference type="Proteomes" id="UP000632535"/>
    </source>
</evidence>
<dbReference type="InterPro" id="IPR001647">
    <property type="entry name" value="HTH_TetR"/>
</dbReference>
<sequence>MVDRSVKNWYGGAMARPRQFDEDAVLCSVRDQFWNAGYAATSLQDLMRVSGLGKGSLYAAFGDKHELFLRVLRRYVASLDHAVRGSIDSAPRAVDALRSFVMLPVGDPAGRAARRGCLLANSTTELASADPVVAAEARRAYEGITAVLAEGVRRAQVEGDLSASVDPSGLARALLATQQGLTFMGRAGMDVETLAATAHSLATQLLPTAVDRRDSVDPPRGPGDPVAPAPGVPRSATSPTGRTSPSAAS</sequence>
<evidence type="ECO:0000256" key="5">
    <source>
        <dbReference type="SAM" id="MobiDB-lite"/>
    </source>
</evidence>
<feature type="region of interest" description="Disordered" evidence="5">
    <location>
        <begin position="207"/>
        <end position="249"/>
    </location>
</feature>
<keyword evidence="3" id="KW-0804">Transcription</keyword>
<dbReference type="Gene3D" id="1.10.357.10">
    <property type="entry name" value="Tetracycline Repressor, domain 2"/>
    <property type="match status" value="1"/>
</dbReference>
<dbReference type="InterPro" id="IPR023772">
    <property type="entry name" value="DNA-bd_HTH_TetR-type_CS"/>
</dbReference>
<dbReference type="SUPFAM" id="SSF48498">
    <property type="entry name" value="Tetracyclin repressor-like, C-terminal domain"/>
    <property type="match status" value="1"/>
</dbReference>
<evidence type="ECO:0000313" key="7">
    <source>
        <dbReference type="EMBL" id="GGI11333.1"/>
    </source>
</evidence>
<reference evidence="8" key="1">
    <citation type="journal article" date="2019" name="Int. J. Syst. Evol. Microbiol.">
        <title>The Global Catalogue of Microorganisms (GCM) 10K type strain sequencing project: providing services to taxonomists for standard genome sequencing and annotation.</title>
        <authorList>
            <consortium name="The Broad Institute Genomics Platform"/>
            <consortium name="The Broad Institute Genome Sequencing Center for Infectious Disease"/>
            <person name="Wu L."/>
            <person name="Ma J."/>
        </authorList>
    </citation>
    <scope>NUCLEOTIDE SEQUENCE [LARGE SCALE GENOMIC DNA]</scope>
    <source>
        <strain evidence="8">CCM 8653</strain>
    </source>
</reference>
<dbReference type="InterPro" id="IPR011075">
    <property type="entry name" value="TetR_C"/>
</dbReference>
<gene>
    <name evidence="7" type="ORF">GCM10007368_35680</name>
</gene>
<dbReference type="EMBL" id="BMDG01000014">
    <property type="protein sequence ID" value="GGI11333.1"/>
    <property type="molecule type" value="Genomic_DNA"/>
</dbReference>
<dbReference type="Pfam" id="PF00440">
    <property type="entry name" value="TetR_N"/>
    <property type="match status" value="1"/>
</dbReference>
<protein>
    <submittedName>
        <fullName evidence="7">TetR family transcriptional regulator</fullName>
    </submittedName>
</protein>
<accession>A0ABQ2BA00</accession>
<evidence type="ECO:0000256" key="4">
    <source>
        <dbReference type="PROSITE-ProRule" id="PRU00335"/>
    </source>
</evidence>
<keyword evidence="8" id="KW-1185">Reference proteome</keyword>
<dbReference type="PANTHER" id="PTHR47506">
    <property type="entry name" value="TRANSCRIPTIONAL REGULATORY PROTEIN"/>
    <property type="match status" value="1"/>
</dbReference>
<dbReference type="Pfam" id="PF16925">
    <property type="entry name" value="TetR_C_13"/>
    <property type="match status" value="1"/>
</dbReference>
<keyword evidence="2 4" id="KW-0238">DNA-binding</keyword>
<evidence type="ECO:0000256" key="3">
    <source>
        <dbReference type="ARBA" id="ARBA00023163"/>
    </source>
</evidence>
<dbReference type="Proteomes" id="UP000632535">
    <property type="component" value="Unassembled WGS sequence"/>
</dbReference>
<dbReference type="PROSITE" id="PS01081">
    <property type="entry name" value="HTH_TETR_1"/>
    <property type="match status" value="1"/>
</dbReference>
<evidence type="ECO:0000256" key="2">
    <source>
        <dbReference type="ARBA" id="ARBA00023125"/>
    </source>
</evidence>
<evidence type="ECO:0000259" key="6">
    <source>
        <dbReference type="PROSITE" id="PS50977"/>
    </source>
</evidence>
<dbReference type="Gene3D" id="1.10.10.60">
    <property type="entry name" value="Homeodomain-like"/>
    <property type="match status" value="1"/>
</dbReference>